<comment type="caution">
    <text evidence="2">The sequence shown here is derived from an EMBL/GenBank/DDBJ whole genome shotgun (WGS) entry which is preliminary data.</text>
</comment>
<accession>A0AAD5T4C7</accession>
<feature type="region of interest" description="Disordered" evidence="1">
    <location>
        <begin position="138"/>
        <end position="169"/>
    </location>
</feature>
<feature type="compositionally biased region" description="Basic and acidic residues" evidence="1">
    <location>
        <begin position="138"/>
        <end position="151"/>
    </location>
</feature>
<dbReference type="EMBL" id="JADGJH010000382">
    <property type="protein sequence ID" value="KAJ3130561.1"/>
    <property type="molecule type" value="Genomic_DNA"/>
</dbReference>
<protein>
    <submittedName>
        <fullName evidence="2">Uncharacterized protein</fullName>
    </submittedName>
</protein>
<evidence type="ECO:0000256" key="1">
    <source>
        <dbReference type="SAM" id="MobiDB-lite"/>
    </source>
</evidence>
<keyword evidence="3" id="KW-1185">Reference proteome</keyword>
<proteinExistence type="predicted"/>
<dbReference type="AlphaFoldDB" id="A0AAD5T4C7"/>
<evidence type="ECO:0000313" key="2">
    <source>
        <dbReference type="EMBL" id="KAJ3130561.1"/>
    </source>
</evidence>
<name>A0AAD5T4C7_9FUNG</name>
<dbReference type="Proteomes" id="UP001211907">
    <property type="component" value="Unassembled WGS sequence"/>
</dbReference>
<evidence type="ECO:0000313" key="3">
    <source>
        <dbReference type="Proteomes" id="UP001211907"/>
    </source>
</evidence>
<organism evidence="2 3">
    <name type="scientific">Physocladia obscura</name>
    <dbReference type="NCBI Taxonomy" id="109957"/>
    <lineage>
        <taxon>Eukaryota</taxon>
        <taxon>Fungi</taxon>
        <taxon>Fungi incertae sedis</taxon>
        <taxon>Chytridiomycota</taxon>
        <taxon>Chytridiomycota incertae sedis</taxon>
        <taxon>Chytridiomycetes</taxon>
        <taxon>Chytridiales</taxon>
        <taxon>Chytriomycetaceae</taxon>
        <taxon>Physocladia</taxon>
    </lineage>
</organism>
<sequence length="188" mass="20891">MTDKYQREWIQAEAKRNALKKKSLTSKTRKILAGGGSNTTSKAIINDKPKRILIVDKDPKTLFKMSKFLKQGPKISSWRNTSTNGHDHRNESSGDEVADARLKKTVKELDEATKEVADMRIHKEIPQVITVNVPVKNEPKVRFSSGRETKPEVGNSKQLNTQIEPSPVTAKKLIAPPGAAPIGWSPSQ</sequence>
<feature type="region of interest" description="Disordered" evidence="1">
    <location>
        <begin position="74"/>
        <end position="99"/>
    </location>
</feature>
<gene>
    <name evidence="2" type="ORF">HK100_007989</name>
</gene>
<feature type="compositionally biased region" description="Basic and acidic residues" evidence="1">
    <location>
        <begin position="85"/>
        <end position="99"/>
    </location>
</feature>
<reference evidence="2" key="1">
    <citation type="submission" date="2020-05" db="EMBL/GenBank/DDBJ databases">
        <title>Phylogenomic resolution of chytrid fungi.</title>
        <authorList>
            <person name="Stajich J.E."/>
            <person name="Amses K."/>
            <person name="Simmons R."/>
            <person name="Seto K."/>
            <person name="Myers J."/>
            <person name="Bonds A."/>
            <person name="Quandt C.A."/>
            <person name="Barry K."/>
            <person name="Liu P."/>
            <person name="Grigoriev I."/>
            <person name="Longcore J.E."/>
            <person name="James T.Y."/>
        </authorList>
    </citation>
    <scope>NUCLEOTIDE SEQUENCE</scope>
    <source>
        <strain evidence="2">JEL0513</strain>
    </source>
</reference>
<feature type="compositionally biased region" description="Polar residues" evidence="1">
    <location>
        <begin position="155"/>
        <end position="164"/>
    </location>
</feature>